<dbReference type="EMBL" id="CP012752">
    <property type="protein sequence ID" value="ALG09563.1"/>
    <property type="molecule type" value="Genomic_DNA"/>
</dbReference>
<evidence type="ECO:0000313" key="2">
    <source>
        <dbReference type="Proteomes" id="UP000063699"/>
    </source>
</evidence>
<reference evidence="1 2" key="1">
    <citation type="submission" date="2015-07" db="EMBL/GenBank/DDBJ databases">
        <title>Genome sequencing of Kibdelosporangium phytohabitans.</title>
        <authorList>
            <person name="Qin S."/>
            <person name="Xing K."/>
        </authorList>
    </citation>
    <scope>NUCLEOTIDE SEQUENCE [LARGE SCALE GENOMIC DNA]</scope>
    <source>
        <strain evidence="1 2">KLBMP1111</strain>
    </source>
</reference>
<keyword evidence="2" id="KW-1185">Reference proteome</keyword>
<dbReference type="Proteomes" id="UP000063699">
    <property type="component" value="Chromosome"/>
</dbReference>
<protein>
    <submittedName>
        <fullName evidence="1">Uncharacterized protein</fullName>
    </submittedName>
</protein>
<dbReference type="KEGG" id="kphy:AOZ06_24035"/>
<accession>A0A0N9I4L7</accession>
<name>A0A0N9I4L7_9PSEU</name>
<sequence length="86" mass="9096">MYLTFRAYGACVRKFIAGIGGKHTESATKGGHTALSSAPPAFGWAIDPAKEYPYHTVAAANGRDRFSVLVDSSGASQTVSLMAMRD</sequence>
<dbReference type="AlphaFoldDB" id="A0A0N9I4L7"/>
<gene>
    <name evidence="1" type="ORF">AOZ06_24035</name>
</gene>
<evidence type="ECO:0000313" key="1">
    <source>
        <dbReference type="EMBL" id="ALG09563.1"/>
    </source>
</evidence>
<proteinExistence type="predicted"/>
<organism evidence="1 2">
    <name type="scientific">Kibdelosporangium phytohabitans</name>
    <dbReference type="NCBI Taxonomy" id="860235"/>
    <lineage>
        <taxon>Bacteria</taxon>
        <taxon>Bacillati</taxon>
        <taxon>Actinomycetota</taxon>
        <taxon>Actinomycetes</taxon>
        <taxon>Pseudonocardiales</taxon>
        <taxon>Pseudonocardiaceae</taxon>
        <taxon>Kibdelosporangium</taxon>
    </lineage>
</organism>